<feature type="compositionally biased region" description="Low complexity" evidence="8">
    <location>
        <begin position="906"/>
        <end position="918"/>
    </location>
</feature>
<feature type="region of interest" description="Disordered" evidence="8">
    <location>
        <begin position="562"/>
        <end position="587"/>
    </location>
</feature>
<feature type="compositionally biased region" description="Acidic residues" evidence="8">
    <location>
        <begin position="131"/>
        <end position="140"/>
    </location>
</feature>
<keyword evidence="11" id="KW-1185">Reference proteome</keyword>
<feature type="compositionally biased region" description="Acidic residues" evidence="8">
    <location>
        <begin position="1340"/>
        <end position="1349"/>
    </location>
</feature>
<evidence type="ECO:0000256" key="4">
    <source>
        <dbReference type="ARBA" id="ARBA00022777"/>
    </source>
</evidence>
<feature type="compositionally biased region" description="Polar residues" evidence="8">
    <location>
        <begin position="341"/>
        <end position="352"/>
    </location>
</feature>
<proteinExistence type="predicted"/>
<feature type="region of interest" description="Disordered" evidence="8">
    <location>
        <begin position="1382"/>
        <end position="1419"/>
    </location>
</feature>
<feature type="region of interest" description="Disordered" evidence="8">
    <location>
        <begin position="1057"/>
        <end position="1177"/>
    </location>
</feature>
<gene>
    <name evidence="10" type="ORF">GSOID_T00014257001</name>
</gene>
<feature type="coiled-coil region" evidence="7">
    <location>
        <begin position="755"/>
        <end position="792"/>
    </location>
</feature>
<feature type="compositionally biased region" description="Polar residues" evidence="8">
    <location>
        <begin position="1149"/>
        <end position="1160"/>
    </location>
</feature>
<keyword evidence="5 6" id="KW-0067">ATP-binding</keyword>
<evidence type="ECO:0000256" key="3">
    <source>
        <dbReference type="ARBA" id="ARBA00022741"/>
    </source>
</evidence>
<dbReference type="InterPro" id="IPR017441">
    <property type="entry name" value="Protein_kinase_ATP_BS"/>
</dbReference>
<feature type="region of interest" description="Disordered" evidence="8">
    <location>
        <begin position="412"/>
        <end position="476"/>
    </location>
</feature>
<evidence type="ECO:0000259" key="9">
    <source>
        <dbReference type="PROSITE" id="PS50011"/>
    </source>
</evidence>
<feature type="compositionally biased region" description="Basic and acidic residues" evidence="8">
    <location>
        <begin position="440"/>
        <end position="460"/>
    </location>
</feature>
<feature type="compositionally biased region" description="Polar residues" evidence="8">
    <location>
        <begin position="244"/>
        <end position="253"/>
    </location>
</feature>
<feature type="region of interest" description="Disordered" evidence="8">
    <location>
        <begin position="683"/>
        <end position="739"/>
    </location>
</feature>
<feature type="compositionally biased region" description="Basic and acidic residues" evidence="8">
    <location>
        <begin position="1161"/>
        <end position="1173"/>
    </location>
</feature>
<feature type="region of interest" description="Disordered" evidence="8">
    <location>
        <begin position="1029"/>
        <end position="1048"/>
    </location>
</feature>
<feature type="compositionally biased region" description="Polar residues" evidence="8">
    <location>
        <begin position="192"/>
        <end position="213"/>
    </location>
</feature>
<feature type="compositionally biased region" description="Basic and acidic residues" evidence="8">
    <location>
        <begin position="919"/>
        <end position="928"/>
    </location>
</feature>
<feature type="compositionally biased region" description="Polar residues" evidence="8">
    <location>
        <begin position="296"/>
        <end position="306"/>
    </location>
</feature>
<feature type="compositionally biased region" description="Basic and acidic residues" evidence="8">
    <location>
        <begin position="1080"/>
        <end position="1137"/>
    </location>
</feature>
<feature type="compositionally biased region" description="Polar residues" evidence="8">
    <location>
        <begin position="822"/>
        <end position="832"/>
    </location>
</feature>
<keyword evidence="7" id="KW-0175">Coiled coil</keyword>
<feature type="compositionally biased region" description="Basic and acidic residues" evidence="8">
    <location>
        <begin position="146"/>
        <end position="157"/>
    </location>
</feature>
<dbReference type="Gene3D" id="1.10.510.10">
    <property type="entry name" value="Transferase(Phosphotransferase) domain 1"/>
    <property type="match status" value="1"/>
</dbReference>
<feature type="compositionally biased region" description="Low complexity" evidence="8">
    <location>
        <begin position="563"/>
        <end position="587"/>
    </location>
</feature>
<sequence length="1834" mass="207702">MKKVFCKTINYARKIGNDPLYNNPRPQVKTEPTKTFKDAATTTSLDPMEIVIVKKSDIFDLLDDGFEEASSLLYDSSPGSSEFSSSESENDEEVLSSSGNAAQSKKEFTDEESESATLLDASMTDISCSDAFDEEVDSEESAQSPQKDDKKVEKDVSDVVQAQLEEISEDDRQVCDQDSAPKILKIHKQSETKSQVVQNISTNDYEEPSNSKTDPIREEPTNQLANIPDSLSSLKNLADKISSEDSSTLPQQLSDKEWQPGRLEINESNTEESQKITGKSRIMAHSLSALDSICSNKTSSRKNSCSKFPKDSPVHPGLRRIESSSSFISVNSDAFSDCLSAPSSPFTEIQTGDNEDTRSKQSESPTVEVMPLINKFENMSSLEQNRSSPEKLDEESPAARRRRIRLQMIAAYTRPETLSSGFGTPKRSTSPVPETPEQTEQDKIPTEKTESRKEIEEKSQPRPFFNPNLERSGISIGGGINRQRVIDQSIAPEDSNVESRSLVNNLVKERLEQKRKAAEAKKKNGGKSLNKWSSLSSLQQSLERWRSSMFEYNRNINRAKRYSFNNNNSNNQNNNNSNQISKSESSQLEIKEESYRSEIVDLYESSLSPRKFYEEELQELCCQGIKLTHDAVIFDRVKMTNEHLKELYKNQGLIVGEYFAFLAPMDKALSNLRAKSLDRGTNLARERAKSFDKGIQQKRDGRKIEDNEENNNDSHQRPRDRSTSRSRVRARGPSADKAMLTAINMFDKGDIPSGIRAAQKEAERQKALRALIEREQAAFDKLKKESNQLRREILENNRGRSRSRAPESPKIAPRGQKRTDVAKTSNQKSSPSMKKKNLNKQNSTDTAIQCEVKVEHSLFRKLEKKVSHVLGGKSANSDEKSSASKRNETEISQAKNMVDYSKSKSSKNSTGKNSNKVKNAQEKREKQGSSRMKNLRKKQSLLRMVQSGAGCYNKGPLTPILDESPTSSKSSTPKTMKKLKPMEKYESEDEDDDEVTLEILDVPESPDEKDILDKRIRMDDVNALIKEKYAKDAAYQEEMDQARKASSVLEDPLIKKIREQEEQNQPSALEILKRKREARRKSLEKSKSMSENDLRSDDVIAEQREKARLQREKLQEEREKRRERAQQERIKVEEQRKARARRGSIREVNISTESLNSQKSNKSEEEKPVKKASEINFDDGYTECLDEPGIFFDPFTGRRKIAAEGKPPPFPAKSKEASKTAENALSETSPPAPVQKPPPPCAPKPAPSPESSPPPLKKKTFQTDVLPSDDSETEIDFNTGRRKSKLRIKHDDNNSLNRLQKTFAQKLKEQQQEAAAKLESQRKKFGSMSALQSLLLAQQSEDENSETEEDAIRRLNSNRYGSQAKKFYNDNDDMSYLENLSKPTEIKKNNNDSGVNLESPGESATEPELSLPGSPGILMNKPVEMEVDLKSKTLDVPKATRKRPGVKPRRPSVPKVKMLWTEKDEATLDEQFLKMIGPIPPAPFEHRHVDVRPLKVVGYNGFDKKITDEYNVAFKPENQLGSGRFGKVYLGSTLDGSMNLAFKACAVTRQRSISKVNARKRAERLTKEDVKFELALMNQLNHPNIVKVYDAIEHDCYVTLVLEHMTGGELFDRIVQLNYDPTELDVVIYMKQICEGVSYLHKNQILHLDLKPENIVCVSPETHWIKIIDFGLARRYIPHQRLQVNFGTPEFVSPEVVNYNFVSYASDMWSVGVICYILVSGNSPFLGDDEDDTMANIQDGEWEFCNEFNDVSDDGRDFIKRLIVYQKGGRMSANQCLAHPWIASLASKREGQLRSRLKIKRRINKIRWWKAVDAINAVTYLMRRTSMSSETPCN</sequence>
<evidence type="ECO:0000256" key="5">
    <source>
        <dbReference type="ARBA" id="ARBA00022840"/>
    </source>
</evidence>
<dbReference type="OrthoDB" id="10260894at2759"/>
<evidence type="ECO:0000256" key="7">
    <source>
        <dbReference type="SAM" id="Coils"/>
    </source>
</evidence>
<feature type="region of interest" description="Disordered" evidence="8">
    <location>
        <begin position="1336"/>
        <end position="1367"/>
    </location>
</feature>
<dbReference type="GO" id="GO:0005524">
    <property type="term" value="F:ATP binding"/>
    <property type="evidence" value="ECO:0007669"/>
    <property type="project" value="UniProtKB-UniRule"/>
</dbReference>
<evidence type="ECO:0000256" key="6">
    <source>
        <dbReference type="PROSITE-ProRule" id="PRU10141"/>
    </source>
</evidence>
<dbReference type="PROSITE" id="PS00108">
    <property type="entry name" value="PROTEIN_KINASE_ST"/>
    <property type="match status" value="1"/>
</dbReference>
<dbReference type="InterPro" id="IPR011009">
    <property type="entry name" value="Kinase-like_dom_sf"/>
</dbReference>
<feature type="compositionally biased region" description="Low complexity" evidence="8">
    <location>
        <begin position="71"/>
        <end position="87"/>
    </location>
</feature>
<protein>
    <recommendedName>
        <fullName evidence="9">Protein kinase domain-containing protein</fullName>
    </recommendedName>
</protein>
<feature type="compositionally biased region" description="Basic and acidic residues" evidence="8">
    <location>
        <begin position="684"/>
        <end position="705"/>
    </location>
</feature>
<feature type="domain" description="Protein kinase" evidence="9">
    <location>
        <begin position="1514"/>
        <end position="1782"/>
    </location>
</feature>
<feature type="region of interest" description="Disordered" evidence="8">
    <location>
        <begin position="296"/>
        <end position="319"/>
    </location>
</feature>
<dbReference type="Gene3D" id="3.30.200.20">
    <property type="entry name" value="Phosphorylase Kinase, domain 1"/>
    <property type="match status" value="1"/>
</dbReference>
<organism evidence="10">
    <name type="scientific">Oikopleura dioica</name>
    <name type="common">Tunicate</name>
    <dbReference type="NCBI Taxonomy" id="34765"/>
    <lineage>
        <taxon>Eukaryota</taxon>
        <taxon>Metazoa</taxon>
        <taxon>Chordata</taxon>
        <taxon>Tunicata</taxon>
        <taxon>Appendicularia</taxon>
        <taxon>Copelata</taxon>
        <taxon>Oikopleuridae</taxon>
        <taxon>Oikopleura</taxon>
    </lineage>
</organism>
<dbReference type="Pfam" id="PF00069">
    <property type="entry name" value="Pkinase"/>
    <property type="match status" value="1"/>
</dbReference>
<dbReference type="PROSITE" id="PS00107">
    <property type="entry name" value="PROTEIN_KINASE_ATP"/>
    <property type="match status" value="1"/>
</dbReference>
<keyword evidence="4" id="KW-0418">Kinase</keyword>
<feature type="region of interest" description="Disordered" evidence="8">
    <location>
        <begin position="793"/>
        <end position="844"/>
    </location>
</feature>
<evidence type="ECO:0000256" key="1">
    <source>
        <dbReference type="ARBA" id="ARBA00022527"/>
    </source>
</evidence>
<dbReference type="PROSITE" id="PS50011">
    <property type="entry name" value="PROTEIN_KINASE_DOM"/>
    <property type="match status" value="1"/>
</dbReference>
<name>E4XKP2_OIKDI</name>
<evidence type="ECO:0000313" key="11">
    <source>
        <dbReference type="Proteomes" id="UP000001307"/>
    </source>
</evidence>
<evidence type="ECO:0000256" key="2">
    <source>
        <dbReference type="ARBA" id="ARBA00022679"/>
    </source>
</evidence>
<dbReference type="SMART" id="SM00220">
    <property type="entry name" value="S_TKc"/>
    <property type="match status" value="1"/>
</dbReference>
<dbReference type="PANTHER" id="PTHR24342">
    <property type="entry name" value="SERINE/THREONINE-PROTEIN KINASE 17"/>
    <property type="match status" value="1"/>
</dbReference>
<feature type="compositionally biased region" description="Basic and acidic residues" evidence="8">
    <location>
        <begin position="876"/>
        <end position="889"/>
    </location>
</feature>
<feature type="compositionally biased region" description="Acidic residues" evidence="8">
    <location>
        <begin position="986"/>
        <end position="996"/>
    </location>
</feature>
<feature type="region of interest" description="Disordered" evidence="8">
    <location>
        <begin position="870"/>
        <end position="1004"/>
    </location>
</feature>
<dbReference type="PANTHER" id="PTHR24342:SF20">
    <property type="entry name" value="MYOSIN LIGHT CHAIN KINASE, SMOOTH MUSCLE"/>
    <property type="match status" value="1"/>
</dbReference>
<reference evidence="10" key="1">
    <citation type="journal article" date="2010" name="Science">
        <title>Plasticity of animal genome architecture unmasked by rapid evolution of a pelagic tunicate.</title>
        <authorList>
            <person name="Denoeud F."/>
            <person name="Henriet S."/>
            <person name="Mungpakdee S."/>
            <person name="Aury J.M."/>
            <person name="Da Silva C."/>
            <person name="Brinkmann H."/>
            <person name="Mikhaleva J."/>
            <person name="Olsen L.C."/>
            <person name="Jubin C."/>
            <person name="Canestro C."/>
            <person name="Bouquet J.M."/>
            <person name="Danks G."/>
            <person name="Poulain J."/>
            <person name="Campsteijn C."/>
            <person name="Adamski M."/>
            <person name="Cross I."/>
            <person name="Yadetie F."/>
            <person name="Muffato M."/>
            <person name="Louis A."/>
            <person name="Butcher S."/>
            <person name="Tsagkogeorga G."/>
            <person name="Konrad A."/>
            <person name="Singh S."/>
            <person name="Jensen M.F."/>
            <person name="Cong E.H."/>
            <person name="Eikeseth-Otteraa H."/>
            <person name="Noel B."/>
            <person name="Anthouard V."/>
            <person name="Porcel B.M."/>
            <person name="Kachouri-Lafond R."/>
            <person name="Nishino A."/>
            <person name="Ugolini M."/>
            <person name="Chourrout P."/>
            <person name="Nishida H."/>
            <person name="Aasland R."/>
            <person name="Huzurbazar S."/>
            <person name="Westhof E."/>
            <person name="Delsuc F."/>
            <person name="Lehrach H."/>
            <person name="Reinhardt R."/>
            <person name="Weissenbach J."/>
            <person name="Roy S.W."/>
            <person name="Artiguenave F."/>
            <person name="Postlethwait J.H."/>
            <person name="Manak J.R."/>
            <person name="Thompson E.M."/>
            <person name="Jaillon O."/>
            <person name="Du Pasquier L."/>
            <person name="Boudinot P."/>
            <person name="Liberles D.A."/>
            <person name="Volff J.N."/>
            <person name="Philippe H."/>
            <person name="Lenhard B."/>
            <person name="Roest Crollius H."/>
            <person name="Wincker P."/>
            <person name="Chourrout D."/>
        </authorList>
    </citation>
    <scope>NUCLEOTIDE SEQUENCE [LARGE SCALE GENOMIC DNA]</scope>
</reference>
<keyword evidence="3 6" id="KW-0547">Nucleotide-binding</keyword>
<feature type="region of interest" description="Disordered" evidence="8">
    <location>
        <begin position="339"/>
        <end position="400"/>
    </location>
</feature>
<keyword evidence="2" id="KW-0808">Transferase</keyword>
<feature type="compositionally biased region" description="Basic and acidic residues" evidence="8">
    <location>
        <begin position="712"/>
        <end position="723"/>
    </location>
</feature>
<dbReference type="SUPFAM" id="SSF56112">
    <property type="entry name" value="Protein kinase-like (PK-like)"/>
    <property type="match status" value="1"/>
</dbReference>
<dbReference type="GO" id="GO:0004674">
    <property type="term" value="F:protein serine/threonine kinase activity"/>
    <property type="evidence" value="ECO:0007669"/>
    <property type="project" value="UniProtKB-KW"/>
</dbReference>
<dbReference type="InterPro" id="IPR000719">
    <property type="entry name" value="Prot_kinase_dom"/>
</dbReference>
<feature type="region of interest" description="Disordered" evidence="8">
    <location>
        <begin position="184"/>
        <end position="281"/>
    </location>
</feature>
<keyword evidence="1" id="KW-0723">Serine/threonine-protein kinase</keyword>
<feature type="compositionally biased region" description="Polar residues" evidence="8">
    <location>
        <begin position="416"/>
        <end position="438"/>
    </location>
</feature>
<feature type="compositionally biased region" description="Low complexity" evidence="8">
    <location>
        <begin position="964"/>
        <end position="974"/>
    </location>
</feature>
<dbReference type="InterPro" id="IPR008271">
    <property type="entry name" value="Ser/Thr_kinase_AS"/>
</dbReference>
<evidence type="ECO:0000313" key="10">
    <source>
        <dbReference type="EMBL" id="CBY10745.1"/>
    </source>
</evidence>
<dbReference type="Proteomes" id="UP000001307">
    <property type="component" value="Unassembled WGS sequence"/>
</dbReference>
<dbReference type="GO" id="GO:0035556">
    <property type="term" value="P:intracellular signal transduction"/>
    <property type="evidence" value="ECO:0007669"/>
    <property type="project" value="TreeGrafter"/>
</dbReference>
<feature type="compositionally biased region" description="Pro residues" evidence="8">
    <location>
        <begin position="1230"/>
        <end position="1255"/>
    </location>
</feature>
<dbReference type="GO" id="GO:0005634">
    <property type="term" value="C:nucleus"/>
    <property type="evidence" value="ECO:0007669"/>
    <property type="project" value="TreeGrafter"/>
</dbReference>
<feature type="region of interest" description="Disordered" evidence="8">
    <location>
        <begin position="71"/>
        <end position="158"/>
    </location>
</feature>
<feature type="compositionally biased region" description="Polar residues" evidence="8">
    <location>
        <begin position="221"/>
        <end position="235"/>
    </location>
</feature>
<feature type="compositionally biased region" description="Polar residues" evidence="8">
    <location>
        <begin position="377"/>
        <end position="387"/>
    </location>
</feature>
<dbReference type="EMBL" id="FN653065">
    <property type="protein sequence ID" value="CBY10745.1"/>
    <property type="molecule type" value="Genomic_DNA"/>
</dbReference>
<feature type="binding site" evidence="6">
    <location>
        <position position="1543"/>
    </location>
    <ligand>
        <name>ATP</name>
        <dbReference type="ChEBI" id="CHEBI:30616"/>
    </ligand>
</feature>
<feature type="region of interest" description="Disordered" evidence="8">
    <location>
        <begin position="1200"/>
        <end position="1295"/>
    </location>
</feature>
<accession>E4XKP2</accession>
<dbReference type="InParanoid" id="E4XKP2"/>
<evidence type="ECO:0000256" key="8">
    <source>
        <dbReference type="SAM" id="MobiDB-lite"/>
    </source>
</evidence>
<dbReference type="GO" id="GO:0043065">
    <property type="term" value="P:positive regulation of apoptotic process"/>
    <property type="evidence" value="ECO:0007669"/>
    <property type="project" value="TreeGrafter"/>
</dbReference>